<dbReference type="Proteomes" id="UP000692954">
    <property type="component" value="Unassembled WGS sequence"/>
</dbReference>
<keyword evidence="5" id="KW-0175">Coiled coil</keyword>
<evidence type="ECO:0000256" key="1">
    <source>
        <dbReference type="ARBA" id="ARBA00022723"/>
    </source>
</evidence>
<feature type="coiled-coil region" evidence="5">
    <location>
        <begin position="982"/>
        <end position="1053"/>
    </location>
</feature>
<keyword evidence="2 4" id="KW-0378">Hydrolase</keyword>
<dbReference type="InterPro" id="IPR047129">
    <property type="entry name" value="PPA2-like"/>
</dbReference>
<evidence type="ECO:0000256" key="2">
    <source>
        <dbReference type="ARBA" id="ARBA00022801"/>
    </source>
</evidence>
<feature type="coiled-coil region" evidence="5">
    <location>
        <begin position="209"/>
        <end position="324"/>
    </location>
</feature>
<comment type="catalytic activity">
    <reaction evidence="4">
        <text>O-phospho-L-threonyl-[protein] + H2O = L-threonyl-[protein] + phosphate</text>
        <dbReference type="Rhea" id="RHEA:47004"/>
        <dbReference type="Rhea" id="RHEA-COMP:11060"/>
        <dbReference type="Rhea" id="RHEA-COMP:11605"/>
        <dbReference type="ChEBI" id="CHEBI:15377"/>
        <dbReference type="ChEBI" id="CHEBI:30013"/>
        <dbReference type="ChEBI" id="CHEBI:43474"/>
        <dbReference type="ChEBI" id="CHEBI:61977"/>
        <dbReference type="EC" id="3.1.3.16"/>
    </reaction>
</comment>
<feature type="coiled-coil region" evidence="5">
    <location>
        <begin position="786"/>
        <end position="820"/>
    </location>
</feature>
<evidence type="ECO:0000256" key="5">
    <source>
        <dbReference type="SAM" id="Coils"/>
    </source>
</evidence>
<dbReference type="SMART" id="SM00156">
    <property type="entry name" value="PP2Ac"/>
    <property type="match status" value="1"/>
</dbReference>
<dbReference type="OrthoDB" id="309473at2759"/>
<name>A0A8S1M6D8_9CILI</name>
<dbReference type="EC" id="3.1.3.16" evidence="4"/>
<protein>
    <recommendedName>
        <fullName evidence="4">Serine/threonine-protein phosphatase</fullName>
        <ecNumber evidence="4">3.1.3.16</ecNumber>
    </recommendedName>
</protein>
<dbReference type="PROSITE" id="PS00125">
    <property type="entry name" value="SER_THR_PHOSPHATASE"/>
    <property type="match status" value="1"/>
</dbReference>
<accession>A0A8S1M6D8</accession>
<feature type="coiled-coil region" evidence="5">
    <location>
        <begin position="858"/>
        <end position="941"/>
    </location>
</feature>
<dbReference type="PANTHER" id="PTHR45619">
    <property type="entry name" value="SERINE/THREONINE-PROTEIN PHOSPHATASE PP2A-RELATED"/>
    <property type="match status" value="1"/>
</dbReference>
<dbReference type="InterPro" id="IPR006186">
    <property type="entry name" value="Ser/Thr-sp_prot-phosphatase"/>
</dbReference>
<dbReference type="GO" id="GO:0046872">
    <property type="term" value="F:metal ion binding"/>
    <property type="evidence" value="ECO:0007669"/>
    <property type="project" value="UniProtKB-KW"/>
</dbReference>
<feature type="domain" description="Serine/threonine specific protein phosphatases" evidence="6">
    <location>
        <begin position="1251"/>
        <end position="1256"/>
    </location>
</feature>
<keyword evidence="8" id="KW-1185">Reference proteome</keyword>
<evidence type="ECO:0000313" key="7">
    <source>
        <dbReference type="EMBL" id="CAD8073255.1"/>
    </source>
</evidence>
<organism evidence="7 8">
    <name type="scientific">Paramecium sonneborni</name>
    <dbReference type="NCBI Taxonomy" id="65129"/>
    <lineage>
        <taxon>Eukaryota</taxon>
        <taxon>Sar</taxon>
        <taxon>Alveolata</taxon>
        <taxon>Ciliophora</taxon>
        <taxon>Intramacronucleata</taxon>
        <taxon>Oligohymenophorea</taxon>
        <taxon>Peniculida</taxon>
        <taxon>Parameciidae</taxon>
        <taxon>Paramecium</taxon>
    </lineage>
</organism>
<gene>
    <name evidence="7" type="ORF">PSON_ATCC_30995.1.T0300204</name>
</gene>
<evidence type="ECO:0000259" key="6">
    <source>
        <dbReference type="PROSITE" id="PS00125"/>
    </source>
</evidence>
<dbReference type="InterPro" id="IPR004843">
    <property type="entry name" value="Calcineurin-like_PHP"/>
</dbReference>
<sequence length="1428" mass="168383">MDINAKGESRELLKKLADLITISELLNEDITYYKDTISNQDQRILQLEAQLLSERQLIQQLQQQNKEIYDKTKQEALNERKQLELALTISKTQLSKLEDQYFQEVFNMENTIKQLNNKVVDLETGRTTLIKTIHQKEELIKKQSNHYDTKLTDQKLYWQNKLIEKTNELEQTIKENIQQWEIKCKCISNDFEVYKKNTQEQIENLAQLSNLKDKDYDKLKENFDKLQEDYNLKQSYIQTHKDESDKEIDNLKNQLQLLKEQLLNQEQKINNQYYEYNKLLQQTKDGESKFKKDQEKQNELLQVIKQLETQNQENQTTLQNYNKIIQEIYTNASSFLGLEIKTKQSQQMLQFSLEYLLVLIKSNQEQKLEFNEVQNMYEIQSLDLKNKLNKQCQINSSQEKIIATLEKKISELQLNFLKNSIQVSHDSQKKSYHKQVSYSIHKLEEIQLFPSIMERSDLIQQFSVGQRTDTQQNDKLENSKILSSDQINKEDKYTQTNDIILINNTIDDQQDTIQSQNQENQFNNEIINQINQEIQDLVPEKIIEQKEVIQPQQQRRKTYNYLAPEAVPLLMGIKEENYEQIQSKDQIEVQSQNLGSINEFQSNENVIQSLRVIEEENNQQKIELQNSIQQIIEINETNKEIIENKGEVSNENNQDDSAFIFPQIDQNGITLKEYIDQQAIQDLQISTKKDIFNEDLVLQQQQNDYQYQKARKLKLNYLLQAKRSQQKKQNSKKIKLKLETELSENNHFNQTPETITTYTKASRSTQIQTEQSLQVIPYTNQHQQLENELIEDKIKENQEYKKLQNDYAKLQNILIELEQESLRLNLIIEYFQKNQPIQKITQDASCFGNLDDEIYEKYEQIQNKYNYLEKEIQEINETKNELIQKLEQKTNEVETLQDLIANLSDQVMQQKYENFQQKDQLLELQQQLNSQSKQNEVMNQILQAPKEKEEKTKIKLQSNSIVVRREVKEKQRPSTPIKSDQMDELKQKIFQQEKMIRNLNQQIAKKDEQLNSKQHYQENIAQLSQLQNVNIEVQELRKQLEQKREQLSKCYTLIQYLEIELENYKSTCNLFTKPKQQNTERIIRSVQATIPQISLSVQKKLPNLLQDEQNSTIKTILCIRIPSIITMYLETQRNLQNSQIIILYNMIDKFLEQAYQGELLNENAIKFICLTLKEIFSKEPNVKKIPTPVTIVGDVHGQLYDVQELFKVGGKPPFTNYLFLGDYVDRGAHSVEVITLLSLLKVKFPNRVTLIRGNHETRGITQNYGFYMECQQKYGNTQAWEYFTDMFDYIPIACIVGTNLLCVHGGLSPCIESVDEIEHLNRFQEIPHEGAFTDIMWSDPDDEDTPGFKISPRGAGFVFGGQVLKEFLHFNNMTHLIRAHQLCNEGFNLKFEDRCITVWSAPNYLYRNGNLASILEIDELDNLKVQKI</sequence>
<feature type="coiled-coil region" evidence="5">
    <location>
        <begin position="44"/>
        <end position="118"/>
    </location>
</feature>
<reference evidence="7" key="1">
    <citation type="submission" date="2021-01" db="EMBL/GenBank/DDBJ databases">
        <authorList>
            <consortium name="Genoscope - CEA"/>
            <person name="William W."/>
        </authorList>
    </citation>
    <scope>NUCLEOTIDE SEQUENCE</scope>
</reference>
<feature type="coiled-coil region" evidence="5">
    <location>
        <begin position="603"/>
        <end position="630"/>
    </location>
</feature>
<dbReference type="EMBL" id="CAJJDN010000030">
    <property type="protein sequence ID" value="CAD8073255.1"/>
    <property type="molecule type" value="Genomic_DNA"/>
</dbReference>
<dbReference type="Pfam" id="PF00149">
    <property type="entry name" value="Metallophos"/>
    <property type="match status" value="1"/>
</dbReference>
<evidence type="ECO:0000256" key="4">
    <source>
        <dbReference type="RuleBase" id="RU004273"/>
    </source>
</evidence>
<proteinExistence type="inferred from homology"/>
<comment type="similarity">
    <text evidence="4">Belongs to the PPP phosphatase family.</text>
</comment>
<comment type="caution">
    <text evidence="7">The sequence shown here is derived from an EMBL/GenBank/DDBJ whole genome shotgun (WGS) entry which is preliminary data.</text>
</comment>
<dbReference type="GO" id="GO:0004722">
    <property type="term" value="F:protein serine/threonine phosphatase activity"/>
    <property type="evidence" value="ECO:0007669"/>
    <property type="project" value="UniProtKB-EC"/>
</dbReference>
<evidence type="ECO:0000313" key="8">
    <source>
        <dbReference type="Proteomes" id="UP000692954"/>
    </source>
</evidence>
<keyword evidence="1" id="KW-0479">Metal-binding</keyword>
<evidence type="ECO:0000256" key="3">
    <source>
        <dbReference type="ARBA" id="ARBA00023211"/>
    </source>
</evidence>
<keyword evidence="3" id="KW-0464">Manganese</keyword>